<organism evidence="4 5">
    <name type="scientific">Mycoplasmopsis mucosicanis</name>
    <dbReference type="NCBI Taxonomy" id="458208"/>
    <lineage>
        <taxon>Bacteria</taxon>
        <taxon>Bacillati</taxon>
        <taxon>Mycoplasmatota</taxon>
        <taxon>Mycoplasmoidales</taxon>
        <taxon>Metamycoplasmataceae</taxon>
        <taxon>Mycoplasmopsis</taxon>
    </lineage>
</organism>
<evidence type="ECO:0000259" key="3">
    <source>
        <dbReference type="Pfam" id="PF13472"/>
    </source>
</evidence>
<feature type="compositionally biased region" description="Polar residues" evidence="1">
    <location>
        <begin position="39"/>
        <end position="54"/>
    </location>
</feature>
<dbReference type="EMBL" id="SMDN01000008">
    <property type="protein sequence ID" value="TQC51422.1"/>
    <property type="molecule type" value="Genomic_DNA"/>
</dbReference>
<keyword evidence="5" id="KW-1185">Reference proteome</keyword>
<dbReference type="InterPro" id="IPR016024">
    <property type="entry name" value="ARM-type_fold"/>
</dbReference>
<dbReference type="Gene3D" id="3.40.50.1110">
    <property type="entry name" value="SGNH hydrolase"/>
    <property type="match status" value="1"/>
</dbReference>
<dbReference type="SUPFAM" id="SSF48371">
    <property type="entry name" value="ARM repeat"/>
    <property type="match status" value="1"/>
</dbReference>
<evidence type="ECO:0000313" key="4">
    <source>
        <dbReference type="EMBL" id="TQC51422.1"/>
    </source>
</evidence>
<keyword evidence="2" id="KW-0732">Signal</keyword>
<reference evidence="4 5" key="1">
    <citation type="submission" date="2019-03" db="EMBL/GenBank/DDBJ databases">
        <title>Characterization of a novel Mycoplasma cynos real-time PCR assay.</title>
        <authorList>
            <person name="Tallmadge R.L."/>
            <person name="Mitchell P.K."/>
            <person name="Goodman L."/>
        </authorList>
    </citation>
    <scope>NUCLEOTIDE SEQUENCE [LARGE SCALE GENOMIC DNA]</scope>
    <source>
        <strain evidence="4 5">1642</strain>
    </source>
</reference>
<dbReference type="Pfam" id="PF13472">
    <property type="entry name" value="Lipase_GDSL_2"/>
    <property type="match status" value="1"/>
</dbReference>
<evidence type="ECO:0000313" key="5">
    <source>
        <dbReference type="Proteomes" id="UP000320801"/>
    </source>
</evidence>
<feature type="region of interest" description="Disordered" evidence="1">
    <location>
        <begin position="38"/>
        <end position="72"/>
    </location>
</feature>
<proteinExistence type="predicted"/>
<evidence type="ECO:0000256" key="2">
    <source>
        <dbReference type="SAM" id="SignalP"/>
    </source>
</evidence>
<comment type="caution">
    <text evidence="4">The sequence shown here is derived from an EMBL/GenBank/DDBJ whole genome shotgun (WGS) entry which is preliminary data.</text>
</comment>
<name>A0A507SPX3_9BACT</name>
<feature type="compositionally biased region" description="Basic and acidic residues" evidence="1">
    <location>
        <begin position="57"/>
        <end position="66"/>
    </location>
</feature>
<dbReference type="Proteomes" id="UP000320801">
    <property type="component" value="Unassembled WGS sequence"/>
</dbReference>
<gene>
    <name evidence="4" type="ORF">E1I18_02455</name>
</gene>
<feature type="signal peptide" evidence="2">
    <location>
        <begin position="1"/>
        <end position="23"/>
    </location>
</feature>
<dbReference type="SUPFAM" id="SSF52266">
    <property type="entry name" value="SGNH hydrolase"/>
    <property type="match status" value="1"/>
</dbReference>
<accession>A0A507SPX3</accession>
<dbReference type="OrthoDB" id="399880at2"/>
<evidence type="ECO:0000256" key="1">
    <source>
        <dbReference type="SAM" id="MobiDB-lite"/>
    </source>
</evidence>
<feature type="chain" id="PRO_5021269807" description="SGNH hydrolase-type esterase domain-containing protein" evidence="2">
    <location>
        <begin position="24"/>
        <end position="3037"/>
    </location>
</feature>
<dbReference type="InterPro" id="IPR036514">
    <property type="entry name" value="SGNH_hydro_sf"/>
</dbReference>
<dbReference type="InterPro" id="IPR013830">
    <property type="entry name" value="SGNH_hydro"/>
</dbReference>
<protein>
    <recommendedName>
        <fullName evidence="3">SGNH hydrolase-type esterase domain-containing protein</fullName>
    </recommendedName>
</protein>
<dbReference type="RefSeq" id="WP_141484016.1">
    <property type="nucleotide sequence ID" value="NZ_SMDN01000008.1"/>
</dbReference>
<feature type="domain" description="SGNH hydrolase-type esterase" evidence="3">
    <location>
        <begin position="100"/>
        <end position="365"/>
    </location>
</feature>
<sequence>MRKNRVKNVLISLAALGLSVTLATTLSLIPTQEKKLKESSQVVQNNNDDQSSSIPELPKKDQDESKSINNEQNQGSFLTLSPRLQSPNLIAQDKKINYLAFGDSITAGFVAKLDNDYPGSFDNGKVSGLSYPAYLAYFFNQIDRLGSFKNHAVSGSTFVEWDTLLKFKNPKFTPTVAQEAILKARFGENWKQKAADVIEKTKSANLLTISLGANDFLHTLRKNIANFPFSQIIEIINNKRVDYPTVVKLVNGLFKEFFDSIEKSQSSLIQQIRELNKDVNINFIGFPTPMTTIFDMVDRYISKDPKNSISISSILIDLINKKIKFTANNHGVYYLNPFDYEYWTKNNLVLTDTLFDIHPGIRGYKKIALDLFIKLTTTNRNQAEFRKNNINWSKKYLTSDQDSFLTQISLNNSEFSVYEKLFSKDLDNFILQNDELRTIAQSDNKFNDENYKHRVLELIDLGSILFDQVLPGFFESDFYKEIDEKGVFKNFLFKNNAKNYNSLRNWFKENKIIADLLFSVEKTFREKDWDNDGKKGAKVNKLEYLFAALKSEFGNEQKIIKWIFSLSQTSVFKEDLQEFKSVSKTLLTNLISHKWTKSKITSFVGAFYNEEIEKYISKNDISRLISLVLESDTFKQNIVDIIGNIIEDSQKYGQSKSFEELWFTFINNKKTEQSLRNIIKFGLNDLVKNPEFKAIASRVITNLFKSFPEIFEGINTSEINVIAQKLISGWDKINTEFSITNILTDKFLEQLRKQVPTNFNTKEFIGNLLGAFDLKFNKENIDQTILKIIKNFSNIDLNNHSETLQKLVSNTIRYFIKRPKNIENISNYLYKLLQNKIGAYVDQKTFYNLVSNIFTDDNFEQVLQGFVSDLNNIKYEEIQQATSLKDLIRKLLKNSKDSHIFEPLIQLVRNVLDSDELETLLKNIQSKLPREKQKLNLILLRDLISEALETDGFKELLFDFVFNGIFGDEQHIADISFDGILHTWLSTNLKRDQANQKINTYLSNLFANQDFIDHLAEVIYQNLLANTPIAQNIEKEKLIKLLSDGISSLSFLTHNSSIIQNIVSQLTFELSQNGTKVNWALFAQKIQNSVFNGKNIDNNFVKIIEALNKNDAIGSNKETLAKLLINSIKEPKNLEQISASISSALKTYTKDLITQQEITALLQKLLNENEAIELLNSLIDSLSSLKFNKDSKIASLFDLTKAIYNNTNKELLSEKILLLVGKLVNYEELNPVFAKLFDLIPGGFKGLDKQKIKLFVVSLVKTKAAQKILTQFLSSAIFGEKTNEQNIKDFNTILKNALSDAKVRDELKQNIAELILSGTNSGELSSLTSDIIYAKLQSFNIANKINKNQLDSLISDLFKSITEINSQTHLIDNVSAELVEQLAKNGTNIDVSNFTKTIVNSVFKGNSIDQSVLQIIKILASQNILQKHSEILRNLLEISLPSLKQALIQNNYLFGLLGLQNSDAFTAEKFNSLVNKIFELDEFKSSFNSITNSLLNIDNSTIQNSHSVLELLKHVLVSDKNTDIFNNFFELLLKIADFDEVKEALDFEHKNWAKNFKNVNRENVLNFAKHLLQSQSLRFLVKDFVQNALLNEHSKLDKITDINFLFKQWFSDAEHNKEISQKTIELLKDLVNSDDFVEIITDLIWSQLSTRTHLSDNITRDNIKSFVSDIFNTIKTKDDKDQLFNNIVVVIQNYFNQNNSSFSLIDLTNSIGKSVFKANSVEELLNNILKELVANKLFNNHKDLIKNVFINTLKYLPNDDKFVEFITLNLGFSLENKESIKTVLTRLANEPEFNSLIEKLIHELINIDEAKINKSKDIVDLIRTIYSESKSDTLYKCFVALVNKVFDYDELKPIFTKLNTKLLGKNDEQITNDLKEIVKYIVSHDSSKSLIDSFIKDGLLAPNTKLSQIISIDVILKHWLSNGNKKRVEQTLTTLITDLLKQDKVQNLLVHLLNSQLNEQNNQDTTNKIKDLIKDIFTNIESINKDSKIIDKIVTEIIEQVAQKGTQIDAKKLIESILKIVYEGDSLEKSIINIVKSLAKHNLVHKHSEILKFLVKKLLVKLPKNEAFLLKIYQSFGAKASEFISQADFVKLVQKVFSTTEATDFVDSFIDHLAKIDSSEVEKVQNYFDLIKLGIKGSTQSVPLSKFIKFIKKSLTLEEVKPLFNNLVSKIKYGGSILEFDNAKALIEYFLDQNELEVLLANFIEKGIFADEVTQEKIGDFDFIIKNWLKSEDQKKLVKDNLNKFFDNAIKNNGFTEPLTKVIVKFLKSDELLGKDITEEQIKKLVSDILNQFSQYNQSSSLTHNLVESLVDELSKNGTHIDTAALTKNTVKSVFDFAQPEISLLNLLKRYVNSDIIKNNIEVLKQLAYNIVAFLPNQRTLFTQIYQQLDEPTGKRISKHLSEEEFKTIFRDSFVSSKDDVIKIFEIALKGLSDTKTASINSISELVNIVFENKENRDHVASALENIVSKIFGHKNLYNLLHSLWKENIEPYGVDVNDPKNVEFSKSLFNELPELIKKLKIVPHLVEALFKASSGKDKLSDFGSKFAKQLLTELDLGNYNLVKTLLESKTLKDNKQILIDDISKVIMSITSNDQQINKFINDFGLSENLQNFGISQHDATKTLQDTFKSNELKQILNTFINEIINNSTEYAELDSWPVALSKFFKSNNAQTIKEHLKTWIKNTITNNDSISEAVGKILAKLMQDSEIKFPEDKVNVVQKFVKSLLKQAVNTRIVNDVIDEIFTTLQKLENHKIEELPTLMQNALIKGATKFISNDKGVILLGKIFQNSDVFKQIFEKIDAKAYSDFINLIFQYSPQSTNKGIYATMFGDKSSVSFDAFSGIGGILNGDGTAFVRIFVSPLVKAFFEELNTKDKYKDINDLKKNSDGYKALWRFYAFFSQIMYNNVTPKIVFWNRTAISAEKVVANAYKNAFEDNIKNYSGVLNKYSDKKDIIGFNKNSEALDDFIAGYQVLTYSGFFSTSTYRSRSSSLSDSFYGRDHTLVYIYYGDTKDTKYNKTKTKKQVLLEDMIKGYQPVETK</sequence>
<dbReference type="CDD" id="cd00229">
    <property type="entry name" value="SGNH_hydrolase"/>
    <property type="match status" value="1"/>
</dbReference>